<dbReference type="Proteomes" id="UP001151518">
    <property type="component" value="Unassembled WGS sequence"/>
</dbReference>
<dbReference type="SMART" id="SM00324">
    <property type="entry name" value="RhoGAP"/>
    <property type="match status" value="1"/>
</dbReference>
<dbReference type="Pfam" id="PF21310">
    <property type="entry name" value="OCRL-like_ASH"/>
    <property type="match status" value="1"/>
</dbReference>
<dbReference type="GO" id="GO:0007165">
    <property type="term" value="P:signal transduction"/>
    <property type="evidence" value="ECO:0007669"/>
    <property type="project" value="InterPro"/>
</dbReference>
<comment type="caution">
    <text evidence="7">The sequence shown here is derived from an EMBL/GenBank/DDBJ whole genome shotgun (WGS) entry which is preliminary data.</text>
</comment>
<evidence type="ECO:0000313" key="7">
    <source>
        <dbReference type="EMBL" id="KAJ2678960.1"/>
    </source>
</evidence>
<sequence>MSTNDASTATAIPSELESLPNTVAERVSNPTKEAWILHSLKKRKAEFVHSYKINAFVGTWNVNGQAPADTQALADWLGFVPKDTNNLSLASLPELLVLGFQELDVRAEAFVYNNAVKDLEWTEAIEKCMGDTRYSFCKLASKQLIGMFIMVYARLDVAELVSGIQTASVGCGIMGMVGNKGAVGVRFIYRDTPLCFVCSHLAHDALQMERRNAQFHDICKRLTFGVGDDVAADPLIPKSFGLHGSGNVANRQPTVFDHSYLFWFGDLNYRLAIDTGDIGSVVARGEHKSLLGLDQLRITMMNKQAFVGFEEADIDFKPTYKYVVGTSVYDAKRRPAWCDRVLWWTRPGCEDGIQCKEYTSIDNLTTSDHKPVRSQLGIDVWKVDTEQRQSIYLDVLRELDRYENECIPTATLENTVVDFGEVSFGRAVRRKMSLANSGQVPLEYSFAETPSRDGYAPPWLGITPNSGMLLPGETILLELVVLVDEQTSAPLNSRVEDLCDILVLHLERGRDYFIQVQGDYKPSVYGMSLDILVHCKKPVRNMSREDFEQCLSSGQFSVPKCIWSMTDFLSRYAVERGYSLFYWAGEKSLARKIKECLDTDAPLDPDSILQWSSPSEEHMSRTAVEDPTRIRIQQRGTQESSGSRIPGEIGGLIDDADDSRLQMELADHHTLVPSTLRSVLDEMDNQSAAEALGQLSLSNWGSIVASDSIPALAAHEIGRQQQHLSDTASNSDPEFELGTNSTSDHHGLLAASIAVGHSSEVLAGSPLPEAIANAALAAPHDTGVDTVASCLIDLFRSIPEPLVPLEMYTACIEAGGISRAAALEALEDLAPGNLNILVYLLAFLREAIEQGATSAQRVAQVFSRVLLRPPPDRAVVSNDNEGAESFLLFLLRSHGHI</sequence>
<dbReference type="InterPro" id="IPR008936">
    <property type="entry name" value="Rho_GTPase_activation_prot"/>
</dbReference>
<comment type="subcellular location">
    <subcellularLocation>
        <location evidence="2">Cytoplasmic vesicle</location>
        <location evidence="2">Phagosome membrane</location>
    </subcellularLocation>
    <subcellularLocation>
        <location evidence="1">Early endosome membrane</location>
    </subcellularLocation>
</comment>
<evidence type="ECO:0000256" key="5">
    <source>
        <dbReference type="SAM" id="MobiDB-lite"/>
    </source>
</evidence>
<dbReference type="InterPro" id="IPR000300">
    <property type="entry name" value="IPPc"/>
</dbReference>
<dbReference type="Gene3D" id="2.60.40.10">
    <property type="entry name" value="Immunoglobulins"/>
    <property type="match status" value="1"/>
</dbReference>
<dbReference type="Pfam" id="PF00620">
    <property type="entry name" value="RhoGAP"/>
    <property type="match status" value="1"/>
</dbReference>
<dbReference type="Gene3D" id="1.10.555.10">
    <property type="entry name" value="Rho GTPase activation protein"/>
    <property type="match status" value="1"/>
</dbReference>
<protein>
    <recommendedName>
        <fullName evidence="6">Rho-GAP domain-containing protein</fullName>
    </recommendedName>
</protein>
<dbReference type="InterPro" id="IPR046985">
    <property type="entry name" value="IP5"/>
</dbReference>
<accession>A0A9W8GA12</accession>
<dbReference type="SUPFAM" id="SSF48350">
    <property type="entry name" value="GTPase activation domain, GAP"/>
    <property type="match status" value="1"/>
</dbReference>
<organism evidence="7 8">
    <name type="scientific">Coemansia spiralis</name>
    <dbReference type="NCBI Taxonomy" id="417178"/>
    <lineage>
        <taxon>Eukaryota</taxon>
        <taxon>Fungi</taxon>
        <taxon>Fungi incertae sedis</taxon>
        <taxon>Zoopagomycota</taxon>
        <taxon>Kickxellomycotina</taxon>
        <taxon>Kickxellomycetes</taxon>
        <taxon>Kickxellales</taxon>
        <taxon>Kickxellaceae</taxon>
        <taxon>Coemansia</taxon>
    </lineage>
</organism>
<dbReference type="InterPro" id="IPR048869">
    <property type="entry name" value="OCRL-1_2_ASH"/>
</dbReference>
<feature type="domain" description="Rho-GAP" evidence="6">
    <location>
        <begin position="695"/>
        <end position="897"/>
    </location>
</feature>
<dbReference type="SMART" id="SM00128">
    <property type="entry name" value="IPPc"/>
    <property type="match status" value="1"/>
</dbReference>
<dbReference type="GO" id="GO:0031901">
    <property type="term" value="C:early endosome membrane"/>
    <property type="evidence" value="ECO:0007669"/>
    <property type="project" value="UniProtKB-SubCell"/>
</dbReference>
<evidence type="ECO:0000313" key="8">
    <source>
        <dbReference type="Proteomes" id="UP001151518"/>
    </source>
</evidence>
<evidence type="ECO:0000259" key="6">
    <source>
        <dbReference type="PROSITE" id="PS50238"/>
    </source>
</evidence>
<dbReference type="InterPro" id="IPR000198">
    <property type="entry name" value="RhoGAP_dom"/>
</dbReference>
<dbReference type="PANTHER" id="PTHR11200">
    <property type="entry name" value="INOSITOL 5-PHOSPHATASE"/>
    <property type="match status" value="1"/>
</dbReference>
<dbReference type="PANTHER" id="PTHR11200:SF300">
    <property type="entry name" value="TYPE II INOSITOL 1,4,5-TRISPHOSPHATE 5-PHOSPHATASE"/>
    <property type="match status" value="1"/>
</dbReference>
<dbReference type="InterPro" id="IPR036691">
    <property type="entry name" value="Endo/exonu/phosph_ase_sf"/>
</dbReference>
<keyword evidence="4" id="KW-0968">Cytoplasmic vesicle</keyword>
<evidence type="ECO:0000256" key="4">
    <source>
        <dbReference type="ARBA" id="ARBA00023329"/>
    </source>
</evidence>
<evidence type="ECO:0000256" key="1">
    <source>
        <dbReference type="ARBA" id="ARBA00004146"/>
    </source>
</evidence>
<dbReference type="EMBL" id="JANBTW010000016">
    <property type="protein sequence ID" value="KAJ2678960.1"/>
    <property type="molecule type" value="Genomic_DNA"/>
</dbReference>
<proteinExistence type="predicted"/>
<feature type="compositionally biased region" description="Polar residues" evidence="5">
    <location>
        <begin position="719"/>
        <end position="740"/>
    </location>
</feature>
<feature type="region of interest" description="Disordered" evidence="5">
    <location>
        <begin position="718"/>
        <end position="740"/>
    </location>
</feature>
<evidence type="ECO:0000256" key="2">
    <source>
        <dbReference type="ARBA" id="ARBA00004580"/>
    </source>
</evidence>
<dbReference type="GO" id="GO:0046856">
    <property type="term" value="P:phosphatidylinositol dephosphorylation"/>
    <property type="evidence" value="ECO:0007669"/>
    <property type="project" value="InterPro"/>
</dbReference>
<gene>
    <name evidence="7" type="ORF">GGI25_001949</name>
</gene>
<evidence type="ECO:0000256" key="3">
    <source>
        <dbReference type="ARBA" id="ARBA00022753"/>
    </source>
</evidence>
<keyword evidence="3" id="KW-0967">Endosome</keyword>
<dbReference type="OrthoDB" id="7862313at2759"/>
<dbReference type="PROSITE" id="PS50238">
    <property type="entry name" value="RHOGAP"/>
    <property type="match status" value="1"/>
</dbReference>
<reference evidence="7" key="1">
    <citation type="submission" date="2022-07" db="EMBL/GenBank/DDBJ databases">
        <title>Phylogenomic reconstructions and comparative analyses of Kickxellomycotina fungi.</title>
        <authorList>
            <person name="Reynolds N.K."/>
            <person name="Stajich J.E."/>
            <person name="Barry K."/>
            <person name="Grigoriev I.V."/>
            <person name="Crous P."/>
            <person name="Smith M.E."/>
        </authorList>
    </citation>
    <scope>NUCLEOTIDE SEQUENCE</scope>
    <source>
        <strain evidence="7">NRRL 3115</strain>
    </source>
</reference>
<dbReference type="Pfam" id="PF22669">
    <property type="entry name" value="Exo_endo_phos2"/>
    <property type="match status" value="1"/>
</dbReference>
<dbReference type="InterPro" id="IPR013783">
    <property type="entry name" value="Ig-like_fold"/>
</dbReference>
<name>A0A9W8GA12_9FUNG</name>
<dbReference type="Gene3D" id="3.60.10.10">
    <property type="entry name" value="Endonuclease/exonuclease/phosphatase"/>
    <property type="match status" value="1"/>
</dbReference>
<dbReference type="AlphaFoldDB" id="A0A9W8GA12"/>
<dbReference type="GO" id="GO:0004439">
    <property type="term" value="F:phosphatidylinositol-4,5-bisphosphate 5-phosphatase activity"/>
    <property type="evidence" value="ECO:0007669"/>
    <property type="project" value="TreeGrafter"/>
</dbReference>
<dbReference type="SUPFAM" id="SSF56219">
    <property type="entry name" value="DNase I-like"/>
    <property type="match status" value="1"/>
</dbReference>